<evidence type="ECO:0000256" key="1">
    <source>
        <dbReference type="SAM" id="MobiDB-lite"/>
    </source>
</evidence>
<keyword evidence="3" id="KW-1185">Reference proteome</keyword>
<dbReference type="EMBL" id="MU825999">
    <property type="protein sequence ID" value="KAJ7381822.1"/>
    <property type="molecule type" value="Genomic_DNA"/>
</dbReference>
<protein>
    <submittedName>
        <fullName evidence="2">Uncharacterized protein</fullName>
    </submittedName>
</protein>
<reference evidence="2" key="1">
    <citation type="submission" date="2023-01" db="EMBL/GenBank/DDBJ databases">
        <title>Genome assembly of the deep-sea coral Lophelia pertusa.</title>
        <authorList>
            <person name="Herrera S."/>
            <person name="Cordes E."/>
        </authorList>
    </citation>
    <scope>NUCLEOTIDE SEQUENCE</scope>
    <source>
        <strain evidence="2">USNM1676648</strain>
        <tissue evidence="2">Polyp</tissue>
    </source>
</reference>
<evidence type="ECO:0000313" key="3">
    <source>
        <dbReference type="Proteomes" id="UP001163046"/>
    </source>
</evidence>
<feature type="non-terminal residue" evidence="2">
    <location>
        <position position="1"/>
    </location>
</feature>
<comment type="caution">
    <text evidence="2">The sequence shown here is derived from an EMBL/GenBank/DDBJ whole genome shotgun (WGS) entry which is preliminary data.</text>
</comment>
<dbReference type="Proteomes" id="UP001163046">
    <property type="component" value="Unassembled WGS sequence"/>
</dbReference>
<name>A0A9X0CZN2_9CNID</name>
<feature type="region of interest" description="Disordered" evidence="1">
    <location>
        <begin position="1"/>
        <end position="58"/>
    </location>
</feature>
<accession>A0A9X0CZN2</accession>
<gene>
    <name evidence="2" type="ORF">OS493_038847</name>
</gene>
<evidence type="ECO:0000313" key="2">
    <source>
        <dbReference type="EMBL" id="KAJ7381822.1"/>
    </source>
</evidence>
<proteinExistence type="predicted"/>
<dbReference type="AlphaFoldDB" id="A0A9X0CZN2"/>
<sequence length="58" mass="5987">IPPVSTNDVPPPPESDDEEAKNRPGISSSTLPAEGKAGSKYPPNKGADIARGCGKAWQ</sequence>
<feature type="compositionally biased region" description="Pro residues" evidence="1">
    <location>
        <begin position="1"/>
        <end position="13"/>
    </location>
</feature>
<organism evidence="2 3">
    <name type="scientific">Desmophyllum pertusum</name>
    <dbReference type="NCBI Taxonomy" id="174260"/>
    <lineage>
        <taxon>Eukaryota</taxon>
        <taxon>Metazoa</taxon>
        <taxon>Cnidaria</taxon>
        <taxon>Anthozoa</taxon>
        <taxon>Hexacorallia</taxon>
        <taxon>Scleractinia</taxon>
        <taxon>Caryophylliina</taxon>
        <taxon>Caryophylliidae</taxon>
        <taxon>Desmophyllum</taxon>
    </lineage>
</organism>